<feature type="transmembrane region" description="Helical" evidence="1">
    <location>
        <begin position="126"/>
        <end position="146"/>
    </location>
</feature>
<gene>
    <name evidence="2" type="ORF">KIH39_18130</name>
</gene>
<keyword evidence="1" id="KW-0472">Membrane</keyword>
<feature type="transmembrane region" description="Helical" evidence="1">
    <location>
        <begin position="187"/>
        <end position="205"/>
    </location>
</feature>
<protein>
    <submittedName>
        <fullName evidence="2">DUF2306 domain-containing protein</fullName>
    </submittedName>
</protein>
<dbReference type="EMBL" id="CP074694">
    <property type="protein sequence ID" value="QVL30758.1"/>
    <property type="molecule type" value="Genomic_DNA"/>
</dbReference>
<dbReference type="InterPro" id="IPR018750">
    <property type="entry name" value="DUF2306_membrane"/>
</dbReference>
<feature type="transmembrane region" description="Helical" evidence="1">
    <location>
        <begin position="12"/>
        <end position="34"/>
    </location>
</feature>
<evidence type="ECO:0000313" key="3">
    <source>
        <dbReference type="Proteomes" id="UP000676194"/>
    </source>
</evidence>
<dbReference type="Proteomes" id="UP000676194">
    <property type="component" value="Chromosome"/>
</dbReference>
<feature type="transmembrane region" description="Helical" evidence="1">
    <location>
        <begin position="54"/>
        <end position="80"/>
    </location>
</feature>
<organism evidence="2 3">
    <name type="scientific">Telmatocola sphagniphila</name>
    <dbReference type="NCBI Taxonomy" id="1123043"/>
    <lineage>
        <taxon>Bacteria</taxon>
        <taxon>Pseudomonadati</taxon>
        <taxon>Planctomycetota</taxon>
        <taxon>Planctomycetia</taxon>
        <taxon>Gemmatales</taxon>
        <taxon>Gemmataceae</taxon>
    </lineage>
</organism>
<keyword evidence="1" id="KW-0812">Transmembrane</keyword>
<keyword evidence="1" id="KW-1133">Transmembrane helix</keyword>
<evidence type="ECO:0000313" key="2">
    <source>
        <dbReference type="EMBL" id="QVL30758.1"/>
    </source>
</evidence>
<accession>A0A8E6EWN3</accession>
<dbReference type="Pfam" id="PF10067">
    <property type="entry name" value="DUF2306"/>
    <property type="match status" value="1"/>
</dbReference>
<dbReference type="AlphaFoldDB" id="A0A8E6EWN3"/>
<reference evidence="2" key="1">
    <citation type="submission" date="2021-05" db="EMBL/GenBank/DDBJ databases">
        <title>Complete genome sequence of the cellulolytic planctomycete Telmatocola sphagniphila SP2T and characterization of the first cellulase from planctomycetes.</title>
        <authorList>
            <person name="Rakitin A.L."/>
            <person name="Beletsky A.V."/>
            <person name="Naumoff D.G."/>
            <person name="Kulichevskaya I.S."/>
            <person name="Mardanov A.V."/>
            <person name="Ravin N.V."/>
            <person name="Dedysh S.N."/>
        </authorList>
    </citation>
    <scope>NUCLEOTIDE SEQUENCE</scope>
    <source>
        <strain evidence="2">SP2T</strain>
    </source>
</reference>
<proteinExistence type="predicted"/>
<name>A0A8E6EWN3_9BACT</name>
<sequence length="214" mass="24587">MGIFLVRLTILIQALRVLAVLLILQTLFAIFSNYPDYFPPNFESLFLLGREKTFSGIYPLAFYIHIFTGPLVLLNGLFLLSDTLRSRYRATHRFLGWVQVLVLLILFLPSSLIMACFAFAGFWSGLSFFLLTLTTAISTTLGVHYARRRSFGLHRRWMQRSYVLICSAITLRLISGTLSLYEISNAEIAYIIASWCSWLVPLLLYETFARVHLR</sequence>
<feature type="transmembrane region" description="Helical" evidence="1">
    <location>
        <begin position="162"/>
        <end position="181"/>
    </location>
</feature>
<feature type="transmembrane region" description="Helical" evidence="1">
    <location>
        <begin position="100"/>
        <end position="120"/>
    </location>
</feature>
<evidence type="ECO:0000256" key="1">
    <source>
        <dbReference type="SAM" id="Phobius"/>
    </source>
</evidence>
<keyword evidence="3" id="KW-1185">Reference proteome</keyword>
<dbReference type="KEGG" id="tsph:KIH39_18130"/>